<evidence type="ECO:0000313" key="7">
    <source>
        <dbReference type="Proteomes" id="UP000230869"/>
    </source>
</evidence>
<feature type="transmembrane region" description="Helical" evidence="4">
    <location>
        <begin position="7"/>
        <end position="25"/>
    </location>
</feature>
<dbReference type="GO" id="GO:0004553">
    <property type="term" value="F:hydrolase activity, hydrolyzing O-glycosyl compounds"/>
    <property type="evidence" value="ECO:0007669"/>
    <property type="project" value="InterPro"/>
</dbReference>
<evidence type="ECO:0000256" key="1">
    <source>
        <dbReference type="ARBA" id="ARBA00022801"/>
    </source>
</evidence>
<evidence type="ECO:0000313" key="6">
    <source>
        <dbReference type="EMBL" id="PIR12941.1"/>
    </source>
</evidence>
<evidence type="ECO:0000259" key="5">
    <source>
        <dbReference type="Pfam" id="PF00331"/>
    </source>
</evidence>
<dbReference type="AlphaFoldDB" id="A0A2M6K8E3"/>
<keyword evidence="4" id="KW-0812">Transmembrane</keyword>
<dbReference type="InterPro" id="IPR017853">
    <property type="entry name" value="GH"/>
</dbReference>
<sequence length="332" mass="39430">MLYVLKLYKKILIATIIIFFIIFILSRGHIYKKESLEYGLTFSKKQAQSLGFNWQEVYLSVLNDLRVKKIRLPAYWDEIEASDNQFEWADLDWQIKKAEEQNVSVILAVGGRLPRWPECHYPAWTKNLSEETREIKILSYINKTISRYKAYQNISAWQIENEPFLSHFGECPKLDKNFLDQEIALARQLDSRPIVVTDSGELSIWVGAAKRADIFGITMYRDTYSAVLKSYIHYPISPGFFRFKKNITRLFARPKKWLVIELQAEPWGPKPYQDLSQEDRDKTMNLEKFKEMTKFSAQTGFQEFYLWGVEWWYWELSQGRPETWNYAKSLFN</sequence>
<dbReference type="GO" id="GO:0000272">
    <property type="term" value="P:polysaccharide catabolic process"/>
    <property type="evidence" value="ECO:0007669"/>
    <property type="project" value="UniProtKB-KW"/>
</dbReference>
<dbReference type="Gene3D" id="3.20.20.80">
    <property type="entry name" value="Glycosidases"/>
    <property type="match status" value="1"/>
</dbReference>
<keyword evidence="1" id="KW-0378">Hydrolase</keyword>
<comment type="caution">
    <text evidence="6">The sequence shown here is derived from an EMBL/GenBank/DDBJ whole genome shotgun (WGS) entry which is preliminary data.</text>
</comment>
<gene>
    <name evidence="6" type="ORF">COV49_03810</name>
</gene>
<evidence type="ECO:0000256" key="4">
    <source>
        <dbReference type="SAM" id="Phobius"/>
    </source>
</evidence>
<protein>
    <recommendedName>
        <fullName evidence="5">GH10 domain-containing protein</fullName>
    </recommendedName>
</protein>
<evidence type="ECO:0000256" key="3">
    <source>
        <dbReference type="ARBA" id="ARBA00023326"/>
    </source>
</evidence>
<reference evidence="6 7" key="1">
    <citation type="submission" date="2017-09" db="EMBL/GenBank/DDBJ databases">
        <title>Depth-based differentiation of microbial function through sediment-hosted aquifers and enrichment of novel symbionts in the deep terrestrial subsurface.</title>
        <authorList>
            <person name="Probst A.J."/>
            <person name="Ladd B."/>
            <person name="Jarett J.K."/>
            <person name="Geller-Mcgrath D.E."/>
            <person name="Sieber C.M."/>
            <person name="Emerson J.B."/>
            <person name="Anantharaman K."/>
            <person name="Thomas B.C."/>
            <person name="Malmstrom R."/>
            <person name="Stieglmeier M."/>
            <person name="Klingl A."/>
            <person name="Woyke T."/>
            <person name="Ryan C.M."/>
            <person name="Banfield J.F."/>
        </authorList>
    </citation>
    <scope>NUCLEOTIDE SEQUENCE [LARGE SCALE GENOMIC DNA]</scope>
    <source>
        <strain evidence="6">CG11_big_fil_rev_8_21_14_0_20_39_10</strain>
    </source>
</reference>
<dbReference type="EMBL" id="PCWW01000066">
    <property type="protein sequence ID" value="PIR12941.1"/>
    <property type="molecule type" value="Genomic_DNA"/>
</dbReference>
<name>A0A2M6K8E3_9BACT</name>
<proteinExistence type="predicted"/>
<accession>A0A2M6K8E3</accession>
<organism evidence="6 7">
    <name type="scientific">Candidatus Falkowbacteria bacterium CG11_big_fil_rev_8_21_14_0_20_39_10</name>
    <dbReference type="NCBI Taxonomy" id="1974570"/>
    <lineage>
        <taxon>Bacteria</taxon>
        <taxon>Candidatus Falkowiibacteriota</taxon>
    </lineage>
</organism>
<keyword evidence="3" id="KW-0624">Polysaccharide degradation</keyword>
<dbReference type="InterPro" id="IPR001000">
    <property type="entry name" value="GH10_dom"/>
</dbReference>
<dbReference type="Proteomes" id="UP000230869">
    <property type="component" value="Unassembled WGS sequence"/>
</dbReference>
<keyword evidence="4" id="KW-0472">Membrane</keyword>
<feature type="domain" description="GH10" evidence="5">
    <location>
        <begin position="76"/>
        <end position="166"/>
    </location>
</feature>
<keyword evidence="2" id="KW-0119">Carbohydrate metabolism</keyword>
<evidence type="ECO:0000256" key="2">
    <source>
        <dbReference type="ARBA" id="ARBA00023277"/>
    </source>
</evidence>
<keyword evidence="4" id="KW-1133">Transmembrane helix</keyword>
<dbReference type="Pfam" id="PF00331">
    <property type="entry name" value="Glyco_hydro_10"/>
    <property type="match status" value="1"/>
</dbReference>
<dbReference type="SUPFAM" id="SSF51445">
    <property type="entry name" value="(Trans)glycosidases"/>
    <property type="match status" value="1"/>
</dbReference>